<dbReference type="InterPro" id="IPR036312">
    <property type="entry name" value="Bifun_inhib/LTP/seed_sf"/>
</dbReference>
<dbReference type="PROSITE" id="PS00597">
    <property type="entry name" value="PLANT_LTP"/>
    <property type="match status" value="1"/>
</dbReference>
<dbReference type="SUPFAM" id="SSF47699">
    <property type="entry name" value="Bifunctional inhibitor/lipid-transfer protein/seed storage 2S albumin"/>
    <property type="match status" value="1"/>
</dbReference>
<dbReference type="Gene3D" id="1.10.110.10">
    <property type="entry name" value="Plant lipid-transfer and hydrophobic proteins"/>
    <property type="match status" value="1"/>
</dbReference>
<accession>M8AY00</accession>
<organism evidence="1">
    <name type="scientific">Aegilops tauschii</name>
    <name type="common">Tausch's goatgrass</name>
    <name type="synonym">Aegilops squarrosa</name>
    <dbReference type="NCBI Taxonomy" id="37682"/>
    <lineage>
        <taxon>Eukaryota</taxon>
        <taxon>Viridiplantae</taxon>
        <taxon>Streptophyta</taxon>
        <taxon>Embryophyta</taxon>
        <taxon>Tracheophyta</taxon>
        <taxon>Spermatophyta</taxon>
        <taxon>Magnoliopsida</taxon>
        <taxon>Liliopsida</taxon>
        <taxon>Poales</taxon>
        <taxon>Poaceae</taxon>
        <taxon>BOP clade</taxon>
        <taxon>Pooideae</taxon>
        <taxon>Triticodae</taxon>
        <taxon>Triticeae</taxon>
        <taxon>Triticinae</taxon>
        <taxon>Aegilops</taxon>
    </lineage>
</organism>
<dbReference type="AlphaFoldDB" id="M8AY00"/>
<protein>
    <submittedName>
        <fullName evidence="1">Uncharacterized protein</fullName>
    </submittedName>
</protein>
<dbReference type="Pfam" id="PF07762">
    <property type="entry name" value="DUF1618"/>
    <property type="match status" value="1"/>
</dbReference>
<dbReference type="EnsemblPlants" id="EMT06264">
    <property type="protein sequence ID" value="EMT06264"/>
    <property type="gene ID" value="F775_15922"/>
</dbReference>
<name>M8AY00_AEGTA</name>
<evidence type="ECO:0000313" key="1">
    <source>
        <dbReference type="EnsemblPlants" id="EMT06264"/>
    </source>
</evidence>
<dbReference type="PANTHER" id="PTHR33074">
    <property type="entry name" value="EXPRESSED PROTEIN-RELATED"/>
    <property type="match status" value="1"/>
</dbReference>
<dbReference type="GO" id="GO:0008289">
    <property type="term" value="F:lipid binding"/>
    <property type="evidence" value="ECO:0007669"/>
    <property type="project" value="InterPro"/>
</dbReference>
<dbReference type="InterPro" id="IPR011676">
    <property type="entry name" value="DUF1618"/>
</dbReference>
<dbReference type="ExpressionAtlas" id="M8AY00">
    <property type="expression patterns" value="baseline"/>
</dbReference>
<sequence length="630" mass="70661">MAGTPGARRALCRCLEQSGPSFGVLPDRARQLPALCKLGISIPVSPHTDCDKVIVRLARRPTQARDRLADAQAQHRPCRLRYQQPNQTRSVPYSLSQDVNYNAITASQTLIPRSSFRLRRSMAMYTSSSWPIYPRPLPSSTYWSAGGPPTETSWIMLERFVFRRDGVDDGSFPDEAAAPLRANSITSLGDAFTVALLPAAPPAFSRLYVQWPRGPRHHDGRGRGTELLSAHGNLLLLSLADNDADRDPYRRDYFVFNAALGALKRLPACSEPMVIEQWGKGATMKRHFNRDTIGIYCGMDGDFTQRAVHVWEQNYASSTPWTTSDGSHDDVAMGEWKIMTLPILHTKEEFTDLIAWSTDATIVSKDCVIWVDYHQGGIMSYNPRHDALVETRVRSSISYSRLPINNRPRHSSRSGNTLEMYRSLCVIPGEDGNQLRFVDVARDDDGFFGPLAASSSFTITCHTRASSEDNVWHKEAVITSQKFQYLVVLKRLLPRNVVPMFPLVNRDEPNHIHFIVSEPRDKVNKLSVVVIDIIKETLISVSPYIQGEEDLSGKDADMVRHRISFEFDSLSHPAPLQSVSMTAAGGSAVCAKALSAGRVDRPRPRRRRLLGYHPTLLDYIDIDTRAYRLT</sequence>
<dbReference type="InterPro" id="IPR000528">
    <property type="entry name" value="Plant_nsLTP"/>
</dbReference>
<dbReference type="PANTHER" id="PTHR33074:SF131">
    <property type="entry name" value="DUF1618 DOMAIN-CONTAINING PROTEIN"/>
    <property type="match status" value="1"/>
</dbReference>
<reference evidence="1" key="1">
    <citation type="submission" date="2015-06" db="UniProtKB">
        <authorList>
            <consortium name="EnsemblPlants"/>
        </authorList>
    </citation>
    <scope>IDENTIFICATION</scope>
</reference>
<proteinExistence type="predicted"/>
<dbReference type="GO" id="GO:0006869">
    <property type="term" value="P:lipid transport"/>
    <property type="evidence" value="ECO:0007669"/>
    <property type="project" value="InterPro"/>
</dbReference>